<evidence type="ECO:0000256" key="1">
    <source>
        <dbReference type="SAM" id="MobiDB-lite"/>
    </source>
</evidence>
<keyword evidence="2" id="KW-1133">Transmembrane helix</keyword>
<feature type="transmembrane region" description="Helical" evidence="2">
    <location>
        <begin position="212"/>
        <end position="232"/>
    </location>
</feature>
<organism evidence="3 4">
    <name type="scientific">Streptomyces polyrhachis</name>
    <dbReference type="NCBI Taxonomy" id="1282885"/>
    <lineage>
        <taxon>Bacteria</taxon>
        <taxon>Bacillati</taxon>
        <taxon>Actinomycetota</taxon>
        <taxon>Actinomycetes</taxon>
        <taxon>Kitasatosporales</taxon>
        <taxon>Streptomycetaceae</taxon>
        <taxon>Streptomyces</taxon>
    </lineage>
</organism>
<feature type="transmembrane region" description="Helical" evidence="2">
    <location>
        <begin position="238"/>
        <end position="257"/>
    </location>
</feature>
<proteinExistence type="predicted"/>
<feature type="transmembrane region" description="Helical" evidence="2">
    <location>
        <begin position="131"/>
        <end position="164"/>
    </location>
</feature>
<protein>
    <submittedName>
        <fullName evidence="3">MFS transporter</fullName>
    </submittedName>
</protein>
<keyword evidence="4" id="KW-1185">Reference proteome</keyword>
<dbReference type="Proteomes" id="UP001596413">
    <property type="component" value="Unassembled WGS sequence"/>
</dbReference>
<dbReference type="RefSeq" id="WP_386414678.1">
    <property type="nucleotide sequence ID" value="NZ_JBHSZO010000018.1"/>
</dbReference>
<feature type="transmembrane region" description="Helical" evidence="2">
    <location>
        <begin position="176"/>
        <end position="205"/>
    </location>
</feature>
<evidence type="ECO:0000256" key="2">
    <source>
        <dbReference type="SAM" id="Phobius"/>
    </source>
</evidence>
<reference evidence="4" key="1">
    <citation type="journal article" date="2019" name="Int. J. Syst. Evol. Microbiol.">
        <title>The Global Catalogue of Microorganisms (GCM) 10K type strain sequencing project: providing services to taxonomists for standard genome sequencing and annotation.</title>
        <authorList>
            <consortium name="The Broad Institute Genomics Platform"/>
            <consortium name="The Broad Institute Genome Sequencing Center for Infectious Disease"/>
            <person name="Wu L."/>
            <person name="Ma J."/>
        </authorList>
    </citation>
    <scope>NUCLEOTIDE SEQUENCE [LARGE SCALE GENOMIC DNA]</scope>
    <source>
        <strain evidence="4">CGMCC 1.13681</strain>
    </source>
</reference>
<feature type="transmembrane region" description="Helical" evidence="2">
    <location>
        <begin position="264"/>
        <end position="285"/>
    </location>
</feature>
<feature type="region of interest" description="Disordered" evidence="1">
    <location>
        <begin position="313"/>
        <end position="335"/>
    </location>
</feature>
<keyword evidence="2" id="KW-0812">Transmembrane</keyword>
<dbReference type="EMBL" id="JBHSZO010000018">
    <property type="protein sequence ID" value="MFC7219135.1"/>
    <property type="molecule type" value="Genomic_DNA"/>
</dbReference>
<name>A0ABW2GI99_9ACTN</name>
<feature type="transmembrane region" description="Helical" evidence="2">
    <location>
        <begin position="93"/>
        <end position="119"/>
    </location>
</feature>
<feature type="transmembrane region" description="Helical" evidence="2">
    <location>
        <begin position="31"/>
        <end position="50"/>
    </location>
</feature>
<gene>
    <name evidence="3" type="ORF">ACFQLX_13305</name>
</gene>
<evidence type="ECO:0000313" key="4">
    <source>
        <dbReference type="Proteomes" id="UP001596413"/>
    </source>
</evidence>
<comment type="caution">
    <text evidence="3">The sequence shown here is derived from an EMBL/GenBank/DDBJ whole genome shotgun (WGS) entry which is preliminary data.</text>
</comment>
<keyword evidence="2" id="KW-0472">Membrane</keyword>
<sequence length="625" mass="67793">MPEPRVPRRRSWLGLVDGLVDWLRGVLLRPVPASLLLAGVLHLLWLLFFANSGGDLAAQDAWAEFAGRHPDSAYNLSWYGGMHPVSYSVISPYLMAVCGVRTTMIVVGTLSAGLLALIVTRSGVRRPLAPSLWGAFALTCNAGSGRVTFGLGLLLALGAVAVVFPGPREWSRWRLAAVALLSALATAASPVAGLFLMVVAAALLLRRRTGPALAMAVPPPVVVGLSAWIFPFAGTQPLSLGAASVPLACTVAVYVLAPPQWRTVRLGAAVYALGIVATWLIPTQIGSNVERLSLIFGGTVLLAAAQYRWEHRSADGPEHGPEPGPADGPEPGRGRWWTSHRTRRLVALWLAFAGIAFWQGLKPVQDTVLTTPHAAWTHELSPLVHRLNEVDAELGRVEVVPVRSHREASALVPYVNLARGWTRQADLERHPLFYDDTLTPATYRAWLKRWAVRYVVLPVEDRPDVGAKVETKLVAAGLPYLTEIWTDSNWRLFRVQDPTPLAGPFPGPSTVKRPMATAWRTDESELTVRVEGPGEVLVRVPYSPWLTLVDAEGEAVEPPQELDAQGLAPGAELPAGEWSPEGTAYLNRNGCLREAGNWTRLSVPRAGTYRIDSPYRLPRGTACPD</sequence>
<evidence type="ECO:0000313" key="3">
    <source>
        <dbReference type="EMBL" id="MFC7219135.1"/>
    </source>
</evidence>
<accession>A0ABW2GI99</accession>